<sequence>MSYIVHQMFGSSDPDKLDEITDKANQLHHLAKIGIAAQENTETMVNSEAAFCALFEVMGRLADEIHTDLFDLDDTTPDFRKAFHVIQAQAETPEVAQ</sequence>
<name>A0ABV5I0F7_9RHOB</name>
<proteinExistence type="predicted"/>
<comment type="caution">
    <text evidence="1">The sequence shown here is derived from an EMBL/GenBank/DDBJ whole genome shotgun (WGS) entry which is preliminary data.</text>
</comment>
<organism evidence="1 2">
    <name type="scientific">Roseovarius ramblicola</name>
    <dbReference type="NCBI Taxonomy" id="2022336"/>
    <lineage>
        <taxon>Bacteria</taxon>
        <taxon>Pseudomonadati</taxon>
        <taxon>Pseudomonadota</taxon>
        <taxon>Alphaproteobacteria</taxon>
        <taxon>Rhodobacterales</taxon>
        <taxon>Roseobacteraceae</taxon>
        <taxon>Roseovarius</taxon>
    </lineage>
</organism>
<protein>
    <submittedName>
        <fullName evidence="1">Uncharacterized protein</fullName>
    </submittedName>
</protein>
<reference evidence="1 2" key="1">
    <citation type="submission" date="2024-09" db="EMBL/GenBank/DDBJ databases">
        <authorList>
            <person name="Sun Q."/>
            <person name="Mori K."/>
        </authorList>
    </citation>
    <scope>NUCLEOTIDE SEQUENCE [LARGE SCALE GENOMIC DNA]</scope>
    <source>
        <strain evidence="1 2">CECT 9424</strain>
    </source>
</reference>
<gene>
    <name evidence="1" type="ORF">ACFFU4_10505</name>
</gene>
<dbReference type="Proteomes" id="UP001589670">
    <property type="component" value="Unassembled WGS sequence"/>
</dbReference>
<evidence type="ECO:0000313" key="2">
    <source>
        <dbReference type="Proteomes" id="UP001589670"/>
    </source>
</evidence>
<dbReference type="RefSeq" id="WP_377069729.1">
    <property type="nucleotide sequence ID" value="NZ_JBHMEC010000016.1"/>
</dbReference>
<accession>A0ABV5I0F7</accession>
<keyword evidence="2" id="KW-1185">Reference proteome</keyword>
<evidence type="ECO:0000313" key="1">
    <source>
        <dbReference type="EMBL" id="MFB9150179.1"/>
    </source>
</evidence>
<dbReference type="EMBL" id="JBHMEC010000016">
    <property type="protein sequence ID" value="MFB9150179.1"/>
    <property type="molecule type" value="Genomic_DNA"/>
</dbReference>